<reference evidence="3" key="1">
    <citation type="submission" date="2021-01" db="EMBL/GenBank/DDBJ databases">
        <authorList>
            <person name="Corre E."/>
            <person name="Pelletier E."/>
            <person name="Niang G."/>
            <person name="Scheremetjew M."/>
            <person name="Finn R."/>
            <person name="Kale V."/>
            <person name="Holt S."/>
            <person name="Cochrane G."/>
            <person name="Meng A."/>
            <person name="Brown T."/>
            <person name="Cohen L."/>
        </authorList>
    </citation>
    <scope>NUCLEOTIDE SEQUENCE</scope>
    <source>
        <strain evidence="3">B651</strain>
    </source>
</reference>
<dbReference type="EMBL" id="HBEU01000912">
    <property type="protein sequence ID" value="CAD8574455.1"/>
    <property type="molecule type" value="Transcribed_RNA"/>
</dbReference>
<keyword evidence="2" id="KW-0732">Signal</keyword>
<feature type="signal peptide" evidence="2">
    <location>
        <begin position="1"/>
        <end position="21"/>
    </location>
</feature>
<evidence type="ECO:0000256" key="2">
    <source>
        <dbReference type="SAM" id="SignalP"/>
    </source>
</evidence>
<evidence type="ECO:0000256" key="1">
    <source>
        <dbReference type="SAM" id="MobiDB-lite"/>
    </source>
</evidence>
<accession>A0A7S0K9M8</accession>
<dbReference type="AlphaFoldDB" id="A0A7S0K9M8"/>
<proteinExistence type="predicted"/>
<feature type="chain" id="PRO_5030991106" evidence="2">
    <location>
        <begin position="22"/>
        <end position="378"/>
    </location>
</feature>
<feature type="region of interest" description="Disordered" evidence="1">
    <location>
        <begin position="85"/>
        <end position="109"/>
    </location>
</feature>
<evidence type="ECO:0000313" key="3">
    <source>
        <dbReference type="EMBL" id="CAD8574455.1"/>
    </source>
</evidence>
<name>A0A7S0K9M8_9STRA</name>
<feature type="region of interest" description="Disordered" evidence="1">
    <location>
        <begin position="127"/>
        <end position="158"/>
    </location>
</feature>
<sequence length="378" mass="42231">MTRKTSSILCFLYFCIKGCASFGVNKRLATSISCKQTSTWDGSCSRQYPPSSTSGTTRLCVFGFDNISDDEEDNVEEEFDVDEYLRERERRKQDSGSDSSNNEDEKSLTSEFFQTLRMRNIGRNTRASRRKLVSLDSSTNDPDKNSDKGVNEDGEDDDDYVREITASELNLFTGVDEGGVGKLAGNVTITNKELYDSLKERVLESPTSFQKLTTGADESDDGTMSAIGDSIEQSKTYVPPKNVPDAELTAGEVVTVVLEALRNNDNPSTNRGVEILFAYSSSASILADLERAPSVEEYGEMLRTSPDQKILLEHVDVLFDKADYSQDKKRAFITVRLMDMEKTLTSVNFILSTGSSDDCWLIDSHLVRPRGLRRGKRW</sequence>
<gene>
    <name evidence="3" type="ORF">LDAN0322_LOCUS600</name>
</gene>
<organism evidence="3">
    <name type="scientific">Leptocylindrus aporus</name>
    <dbReference type="NCBI Taxonomy" id="1398097"/>
    <lineage>
        <taxon>Eukaryota</taxon>
        <taxon>Sar</taxon>
        <taxon>Stramenopiles</taxon>
        <taxon>Ochrophyta</taxon>
        <taxon>Bacillariophyta</taxon>
        <taxon>Coscinodiscophyceae</taxon>
        <taxon>Chaetocerotophycidae</taxon>
        <taxon>Leptocylindrales</taxon>
        <taxon>Leptocylindraceae</taxon>
        <taxon>Leptocylindrus</taxon>
    </lineage>
</organism>
<feature type="compositionally biased region" description="Basic and acidic residues" evidence="1">
    <location>
        <begin position="141"/>
        <end position="151"/>
    </location>
</feature>
<feature type="compositionally biased region" description="Basic and acidic residues" evidence="1">
    <location>
        <begin position="85"/>
        <end position="95"/>
    </location>
</feature>
<protein>
    <submittedName>
        <fullName evidence="3">Uncharacterized protein</fullName>
    </submittedName>
</protein>